<comment type="caution">
    <text evidence="4">The sequence shown here is derived from an EMBL/GenBank/DDBJ whole genome shotgun (WGS) entry which is preliminary data.</text>
</comment>
<name>A0ABQ1P0F8_9BACI</name>
<feature type="domain" description="ACT" evidence="3">
    <location>
        <begin position="139"/>
        <end position="216"/>
    </location>
</feature>
<dbReference type="RefSeq" id="WP_062446085.1">
    <property type="nucleotide sequence ID" value="NZ_BMCJ01000003.1"/>
</dbReference>
<evidence type="ECO:0000259" key="2">
    <source>
        <dbReference type="PROSITE" id="PS51371"/>
    </source>
</evidence>
<proteinExistence type="predicted"/>
<dbReference type="SUPFAM" id="SSF55021">
    <property type="entry name" value="ACT-like"/>
    <property type="match status" value="1"/>
</dbReference>
<dbReference type="InterPro" id="IPR017036">
    <property type="entry name" value="Lmo0553-like"/>
</dbReference>
<dbReference type="EMBL" id="BMCJ01000003">
    <property type="protein sequence ID" value="GGC88527.1"/>
    <property type="molecule type" value="Genomic_DNA"/>
</dbReference>
<dbReference type="InterPro" id="IPR046342">
    <property type="entry name" value="CBS_dom_sf"/>
</dbReference>
<evidence type="ECO:0000313" key="4">
    <source>
        <dbReference type="EMBL" id="GGC88527.1"/>
    </source>
</evidence>
<dbReference type="InterPro" id="IPR000644">
    <property type="entry name" value="CBS_dom"/>
</dbReference>
<dbReference type="PIRSF" id="PIRSF035040">
    <property type="entry name" value="UCP035040_CBS_Lmo0553"/>
    <property type="match status" value="1"/>
</dbReference>
<gene>
    <name evidence="4" type="ORF">GCM10007216_19100</name>
</gene>
<dbReference type="Gene3D" id="3.30.70.260">
    <property type="match status" value="1"/>
</dbReference>
<evidence type="ECO:0000313" key="5">
    <source>
        <dbReference type="Proteomes" id="UP000619534"/>
    </source>
</evidence>
<dbReference type="CDD" id="cd02205">
    <property type="entry name" value="CBS_pair_SF"/>
    <property type="match status" value="1"/>
</dbReference>
<dbReference type="SUPFAM" id="SSF54631">
    <property type="entry name" value="CBS-domain pair"/>
    <property type="match status" value="1"/>
</dbReference>
<evidence type="ECO:0000259" key="3">
    <source>
        <dbReference type="PROSITE" id="PS51671"/>
    </source>
</evidence>
<evidence type="ECO:0000256" key="1">
    <source>
        <dbReference type="PROSITE-ProRule" id="PRU00703"/>
    </source>
</evidence>
<dbReference type="Pfam" id="PF00571">
    <property type="entry name" value="CBS"/>
    <property type="match status" value="1"/>
</dbReference>
<dbReference type="PROSITE" id="PS51671">
    <property type="entry name" value="ACT"/>
    <property type="match status" value="1"/>
</dbReference>
<dbReference type="NCBIfam" id="NF038387">
    <property type="entry name" value="CBS_CbpA"/>
    <property type="match status" value="1"/>
</dbReference>
<dbReference type="InterPro" id="IPR045865">
    <property type="entry name" value="ACT-like_dom_sf"/>
</dbReference>
<dbReference type="Gene3D" id="3.10.580.10">
    <property type="entry name" value="CBS-domain"/>
    <property type="match status" value="1"/>
</dbReference>
<accession>A0ABQ1P0F8</accession>
<organism evidence="4 5">
    <name type="scientific">Thalassobacillus devorans</name>
    <dbReference type="NCBI Taxonomy" id="279813"/>
    <lineage>
        <taxon>Bacteria</taxon>
        <taxon>Bacillati</taxon>
        <taxon>Bacillota</taxon>
        <taxon>Bacilli</taxon>
        <taxon>Bacillales</taxon>
        <taxon>Bacillaceae</taxon>
        <taxon>Thalassobacillus</taxon>
    </lineage>
</organism>
<dbReference type="PROSITE" id="PS51371">
    <property type="entry name" value="CBS"/>
    <property type="match status" value="1"/>
</dbReference>
<keyword evidence="1" id="KW-0129">CBS domain</keyword>
<protein>
    <submittedName>
        <fullName evidence="4">CBS domain-containing protein</fullName>
    </submittedName>
</protein>
<feature type="domain" description="CBS" evidence="2">
    <location>
        <begin position="7"/>
        <end position="68"/>
    </location>
</feature>
<keyword evidence="5" id="KW-1185">Reference proteome</keyword>
<dbReference type="Proteomes" id="UP000619534">
    <property type="component" value="Unassembled WGS sequence"/>
</dbReference>
<dbReference type="InterPro" id="IPR002912">
    <property type="entry name" value="ACT_dom"/>
</dbReference>
<sequence length="228" mass="26014">MLVKNNIIPKHHVVTIHAEATIKEAKQALDESGYRCIPAIDENGKYHGMLFRDRIESHENECFRSRKTPNENRKITKFLDNPDTFVFEETSFPQAMIQVKALPFIAVLDEWKNFVGILTHNKVFDVLEQSFGLQSGEYIITIVSPEKQGAVAELTKSLNKRGINIEGLMTMDDDGSKVVRRLCIAVSNVNEGLLNELFDKLERKGYRILQTERIEKSDVIKHAIGRES</sequence>
<reference evidence="5" key="1">
    <citation type="journal article" date="2019" name="Int. J. Syst. Evol. Microbiol.">
        <title>The Global Catalogue of Microorganisms (GCM) 10K type strain sequencing project: providing services to taxonomists for standard genome sequencing and annotation.</title>
        <authorList>
            <consortium name="The Broad Institute Genomics Platform"/>
            <consortium name="The Broad Institute Genome Sequencing Center for Infectious Disease"/>
            <person name="Wu L."/>
            <person name="Ma J."/>
        </authorList>
    </citation>
    <scope>NUCLEOTIDE SEQUENCE [LARGE SCALE GENOMIC DNA]</scope>
    <source>
        <strain evidence="5">CCM 7282</strain>
    </source>
</reference>